<sequence length="193" mass="21197">MGSKLAMVTSKAKHQALASNISQRVWIGLYRDPKDDSRWLWVDGSRATYTNWNPGEPNDQGRNEDCTTMFPSNGKWNDLACFNSLKYLCETSASGYSTSSKSFVFSLLDKEGLAPFKSMVTNTSFAVYRGSSCGPTFGGGHDIYIADNANQNANSYTNFGTSYSLPNGVTNSSTILAGTRYFSPDEVEVFYLA</sequence>
<feature type="domain" description="C-type lectin" evidence="2">
    <location>
        <begin position="1"/>
        <end position="90"/>
    </location>
</feature>
<gene>
    <name evidence="3" type="ORF">PLOB_00041598</name>
</gene>
<comment type="caution">
    <text evidence="3">The sequence shown here is derived from an EMBL/GenBank/DDBJ whole genome shotgun (WGS) entry which is preliminary data.</text>
</comment>
<dbReference type="SUPFAM" id="SSF56436">
    <property type="entry name" value="C-type lectin-like"/>
    <property type="match status" value="1"/>
</dbReference>
<reference evidence="3 4" key="1">
    <citation type="submission" date="2022-05" db="EMBL/GenBank/DDBJ databases">
        <authorList>
            <consortium name="Genoscope - CEA"/>
            <person name="William W."/>
        </authorList>
    </citation>
    <scope>NUCLEOTIDE SEQUENCE [LARGE SCALE GENOMIC DNA]</scope>
</reference>
<dbReference type="InterPro" id="IPR016186">
    <property type="entry name" value="C-type_lectin-like/link_sf"/>
</dbReference>
<protein>
    <recommendedName>
        <fullName evidence="2">C-type lectin domain-containing protein</fullName>
    </recommendedName>
</protein>
<dbReference type="Gene3D" id="3.10.100.10">
    <property type="entry name" value="Mannose-Binding Protein A, subunit A"/>
    <property type="match status" value="1"/>
</dbReference>
<dbReference type="SMART" id="SM00034">
    <property type="entry name" value="CLECT"/>
    <property type="match status" value="1"/>
</dbReference>
<keyword evidence="1" id="KW-1015">Disulfide bond</keyword>
<evidence type="ECO:0000256" key="1">
    <source>
        <dbReference type="ARBA" id="ARBA00023157"/>
    </source>
</evidence>
<organism evidence="3 4">
    <name type="scientific">Porites lobata</name>
    <dbReference type="NCBI Taxonomy" id="104759"/>
    <lineage>
        <taxon>Eukaryota</taxon>
        <taxon>Metazoa</taxon>
        <taxon>Cnidaria</taxon>
        <taxon>Anthozoa</taxon>
        <taxon>Hexacorallia</taxon>
        <taxon>Scleractinia</taxon>
        <taxon>Fungiina</taxon>
        <taxon>Poritidae</taxon>
        <taxon>Porites</taxon>
    </lineage>
</organism>
<name>A0ABN8SB52_9CNID</name>
<dbReference type="InterPro" id="IPR001304">
    <property type="entry name" value="C-type_lectin-like"/>
</dbReference>
<dbReference type="InterPro" id="IPR006571">
    <property type="entry name" value="TLDc_dom"/>
</dbReference>
<evidence type="ECO:0000313" key="3">
    <source>
        <dbReference type="EMBL" id="CAH3188758.1"/>
    </source>
</evidence>
<dbReference type="Proteomes" id="UP001159405">
    <property type="component" value="Unassembled WGS sequence"/>
</dbReference>
<dbReference type="Pfam" id="PF07534">
    <property type="entry name" value="TLD"/>
    <property type="match status" value="1"/>
</dbReference>
<proteinExistence type="predicted"/>
<dbReference type="PROSITE" id="PS00615">
    <property type="entry name" value="C_TYPE_LECTIN_1"/>
    <property type="match status" value="1"/>
</dbReference>
<dbReference type="InterPro" id="IPR018378">
    <property type="entry name" value="C-type_lectin_CS"/>
</dbReference>
<accession>A0ABN8SB52</accession>
<evidence type="ECO:0000259" key="2">
    <source>
        <dbReference type="PROSITE" id="PS50041"/>
    </source>
</evidence>
<dbReference type="InterPro" id="IPR016187">
    <property type="entry name" value="CTDL_fold"/>
</dbReference>
<dbReference type="EMBL" id="CALNXK010000650">
    <property type="protein sequence ID" value="CAH3188758.1"/>
    <property type="molecule type" value="Genomic_DNA"/>
</dbReference>
<dbReference type="Pfam" id="PF00059">
    <property type="entry name" value="Lectin_C"/>
    <property type="match status" value="1"/>
</dbReference>
<dbReference type="PROSITE" id="PS50041">
    <property type="entry name" value="C_TYPE_LECTIN_2"/>
    <property type="match status" value="1"/>
</dbReference>
<evidence type="ECO:0000313" key="4">
    <source>
        <dbReference type="Proteomes" id="UP001159405"/>
    </source>
</evidence>
<dbReference type="PANTHER" id="PTHR22803">
    <property type="entry name" value="MANNOSE, PHOSPHOLIPASE, LECTIN RECEPTOR RELATED"/>
    <property type="match status" value="1"/>
</dbReference>
<keyword evidence="4" id="KW-1185">Reference proteome</keyword>
<dbReference type="InterPro" id="IPR050111">
    <property type="entry name" value="C-type_lectin/snaclec_domain"/>
</dbReference>